<evidence type="ECO:0000256" key="3">
    <source>
        <dbReference type="ARBA" id="ARBA00022989"/>
    </source>
</evidence>
<feature type="region of interest" description="Disordered" evidence="5">
    <location>
        <begin position="414"/>
        <end position="437"/>
    </location>
</feature>
<dbReference type="Pfam" id="PF04142">
    <property type="entry name" value="Nuc_sug_transp"/>
    <property type="match status" value="1"/>
</dbReference>
<keyword evidence="3 6" id="KW-1133">Transmembrane helix</keyword>
<sequence>MAAYLSLLRQVGEAASERARPLFAQGLASLPSRARTVSAPADKKASIPSAPGSESTAAAPGSEVAEESMGVLSQLAAKCCQLSLWMQLALFAAFLLLDSSRYFVDVRAMSPDPIIAQSVILYQDLLSVLLCLLAVWRYQGFRGLADTFSAELFHCLPTAVLFALSSACFAHAISLGVGAATAVSLNSLYMPMSAFVSRWMFRRAYGWLELHALALLTFSSLTFCELRSRVIGLSGGLQGASWVVYAQIFSCLACLLAERIFKQRHRDREEPELFCAQKARFDLWGALTSVVVLLFLGAPSPVMIVQKWGHLQVIDVAVRVVQSLMAGVLVKHWSTVAKAVVQCLSMLVVFYLGDVVLLGRGQGNMCLYMLALMVALGAFMYQLGRRQTKKRIQSQAEQPQEDTEDTEDIEAIRGLQRALSDPTDQRPARGLQRRRVTSDEALMPDNQALAPSEFEPLSPTQQLASFVPQMPPVERMQLLDRTWLEEERSRDSQFVAWISSKMGILIQLACVGVFVFFDSSRTIVNDQFINGTPIVSQSVTFAQFGASIVVGLLISVIAEGKAGLRAALSWKEILRCFPVAACFSLSQTFTIMAYSAAVSGMLNTVVGNLYLPLSALLSRWIFGRSYSFLEWLALTVLMLSASVFVLLQDSPKGDTPANIFSTGICYVLLSVCMSCLASMLSEKIMKAGSSHFYIQKVNLDVGSFATSVLMLWVCGVTSQRPQDAFWKERDVGGGKMEAGVFVGWDWRMMLVLVVTLLQNWLAGFVAKRLSTVIRSSAQQLSLLIVYFLGDIWLNHKTFDWPVGTTALVIGLSVQVFAFAGQADKAV</sequence>
<dbReference type="PANTHER" id="PTHR10231">
    <property type="entry name" value="NUCLEOTIDE-SUGAR TRANSMEMBRANE TRANSPORTER"/>
    <property type="match status" value="1"/>
</dbReference>
<feature type="transmembrane region" description="Helical" evidence="6">
    <location>
        <begin position="204"/>
        <end position="222"/>
    </location>
</feature>
<gene>
    <name evidence="7" type="ORF">EVOR1521_LOCUS17926</name>
</gene>
<evidence type="ECO:0000256" key="6">
    <source>
        <dbReference type="SAM" id="Phobius"/>
    </source>
</evidence>
<dbReference type="GO" id="GO:0000139">
    <property type="term" value="C:Golgi membrane"/>
    <property type="evidence" value="ECO:0007669"/>
    <property type="project" value="InterPro"/>
</dbReference>
<evidence type="ECO:0000256" key="2">
    <source>
        <dbReference type="ARBA" id="ARBA00022692"/>
    </source>
</evidence>
<keyword evidence="4 6" id="KW-0472">Membrane</keyword>
<feature type="transmembrane region" description="Helical" evidence="6">
    <location>
        <begin position="494"/>
        <end position="517"/>
    </location>
</feature>
<evidence type="ECO:0000313" key="8">
    <source>
        <dbReference type="Proteomes" id="UP001178507"/>
    </source>
</evidence>
<organism evidence="7 8">
    <name type="scientific">Effrenium voratum</name>
    <dbReference type="NCBI Taxonomy" id="2562239"/>
    <lineage>
        <taxon>Eukaryota</taxon>
        <taxon>Sar</taxon>
        <taxon>Alveolata</taxon>
        <taxon>Dinophyceae</taxon>
        <taxon>Suessiales</taxon>
        <taxon>Symbiodiniaceae</taxon>
        <taxon>Effrenium</taxon>
    </lineage>
</organism>
<feature type="transmembrane region" description="Helical" evidence="6">
    <location>
        <begin position="365"/>
        <end position="384"/>
    </location>
</feature>
<comment type="subcellular location">
    <subcellularLocation>
        <location evidence="1">Membrane</location>
        <topology evidence="1">Multi-pass membrane protein</topology>
    </subcellularLocation>
</comment>
<feature type="transmembrane region" description="Helical" evidence="6">
    <location>
        <begin position="659"/>
        <end position="680"/>
    </location>
</feature>
<feature type="transmembrane region" description="Helical" evidence="6">
    <location>
        <begin position="800"/>
        <end position="820"/>
    </location>
</feature>
<dbReference type="Proteomes" id="UP001178507">
    <property type="component" value="Unassembled WGS sequence"/>
</dbReference>
<dbReference type="AlphaFoldDB" id="A0AA36N3E8"/>
<evidence type="ECO:0000256" key="4">
    <source>
        <dbReference type="ARBA" id="ARBA00023136"/>
    </source>
</evidence>
<comment type="caution">
    <text evidence="7">The sequence shown here is derived from an EMBL/GenBank/DDBJ whole genome shotgun (WGS) entry which is preliminary data.</text>
</comment>
<feature type="transmembrane region" description="Helical" evidence="6">
    <location>
        <begin position="159"/>
        <end position="183"/>
    </location>
</feature>
<accession>A0AA36N3E8</accession>
<proteinExistence type="predicted"/>
<protein>
    <submittedName>
        <fullName evidence="7">Uncharacterized protein</fullName>
    </submittedName>
</protein>
<evidence type="ECO:0000313" key="7">
    <source>
        <dbReference type="EMBL" id="CAJ1392967.1"/>
    </source>
</evidence>
<feature type="transmembrane region" description="Helical" evidence="6">
    <location>
        <begin position="242"/>
        <end position="261"/>
    </location>
</feature>
<name>A0AA36N3E8_9DINO</name>
<reference evidence="7" key="1">
    <citation type="submission" date="2023-08" db="EMBL/GenBank/DDBJ databases">
        <authorList>
            <person name="Chen Y."/>
            <person name="Shah S."/>
            <person name="Dougan E. K."/>
            <person name="Thang M."/>
            <person name="Chan C."/>
        </authorList>
    </citation>
    <scope>NUCLEOTIDE SEQUENCE</scope>
</reference>
<dbReference type="InterPro" id="IPR007271">
    <property type="entry name" value="Nuc_sug_transpt"/>
</dbReference>
<dbReference type="EMBL" id="CAUJNA010002446">
    <property type="protein sequence ID" value="CAJ1392967.1"/>
    <property type="molecule type" value="Genomic_DNA"/>
</dbReference>
<evidence type="ECO:0000256" key="5">
    <source>
        <dbReference type="SAM" id="MobiDB-lite"/>
    </source>
</evidence>
<feature type="transmembrane region" description="Helical" evidence="6">
    <location>
        <begin position="629"/>
        <end position="647"/>
    </location>
</feature>
<feature type="transmembrane region" description="Helical" evidence="6">
    <location>
        <begin position="701"/>
        <end position="718"/>
    </location>
</feature>
<keyword evidence="8" id="KW-1185">Reference proteome</keyword>
<dbReference type="GO" id="GO:0015165">
    <property type="term" value="F:pyrimidine nucleotide-sugar transmembrane transporter activity"/>
    <property type="evidence" value="ECO:0007669"/>
    <property type="project" value="InterPro"/>
</dbReference>
<feature type="transmembrane region" description="Helical" evidence="6">
    <location>
        <begin position="82"/>
        <end position="98"/>
    </location>
</feature>
<keyword evidence="2 6" id="KW-0812">Transmembrane</keyword>
<feature type="region of interest" description="Disordered" evidence="5">
    <location>
        <begin position="39"/>
        <end position="59"/>
    </location>
</feature>
<feature type="transmembrane region" description="Helical" evidence="6">
    <location>
        <begin position="281"/>
        <end position="298"/>
    </location>
</feature>
<evidence type="ECO:0000256" key="1">
    <source>
        <dbReference type="ARBA" id="ARBA00004141"/>
    </source>
</evidence>
<feature type="transmembrane region" description="Helical" evidence="6">
    <location>
        <begin position="537"/>
        <end position="558"/>
    </location>
</feature>
<feature type="transmembrane region" description="Helical" evidence="6">
    <location>
        <begin position="746"/>
        <end position="765"/>
    </location>
</feature>
<feature type="transmembrane region" description="Helical" evidence="6">
    <location>
        <begin position="119"/>
        <end position="139"/>
    </location>
</feature>